<name>A0A161RBZ6_9BACL</name>
<comment type="caution">
    <text evidence="1">The sequence shown here is derived from an EMBL/GenBank/DDBJ whole genome shotgun (WGS) entry which is preliminary data.</text>
</comment>
<organism evidence="1 2">
    <name type="scientific">Bhargavaea cecembensis</name>
    <dbReference type="NCBI Taxonomy" id="394098"/>
    <lineage>
        <taxon>Bacteria</taxon>
        <taxon>Bacillati</taxon>
        <taxon>Bacillota</taxon>
        <taxon>Bacilli</taxon>
        <taxon>Bacillales</taxon>
        <taxon>Caryophanaceae</taxon>
        <taxon>Bhargavaea</taxon>
    </lineage>
</organism>
<dbReference type="EMBL" id="LQNT01000011">
    <property type="protein sequence ID" value="KZE37012.1"/>
    <property type="molecule type" value="Genomic_DNA"/>
</dbReference>
<accession>A0A161RBZ6</accession>
<gene>
    <name evidence="1" type="ORF">AV656_10530</name>
</gene>
<protein>
    <submittedName>
        <fullName evidence="1">Uncharacterized protein</fullName>
    </submittedName>
</protein>
<evidence type="ECO:0000313" key="2">
    <source>
        <dbReference type="Proteomes" id="UP000076490"/>
    </source>
</evidence>
<reference evidence="1 2" key="1">
    <citation type="submission" date="2016-01" db="EMBL/GenBank/DDBJ databases">
        <title>Whole genome sequencing of Bhargavaea cecembensis T14.</title>
        <authorList>
            <person name="Hong K.W."/>
        </authorList>
    </citation>
    <scope>NUCLEOTIDE SEQUENCE [LARGE SCALE GENOMIC DNA]</scope>
    <source>
        <strain evidence="1 2">T14</strain>
    </source>
</reference>
<sequence>MIAAALVSSACSDPEVTSFTEVNQVPGDVWELVKPDQALQLLSSKDQSYIVFESEQAVAADYEIKDNTVIIQLDESGETQEVPETHVYELQTDAKRDTIEVRVNGKQRAFDNVTGF</sequence>
<proteinExistence type="predicted"/>
<dbReference type="Proteomes" id="UP000076490">
    <property type="component" value="Unassembled WGS sequence"/>
</dbReference>
<evidence type="ECO:0000313" key="1">
    <source>
        <dbReference type="EMBL" id="KZE37012.1"/>
    </source>
</evidence>
<dbReference type="AlphaFoldDB" id="A0A161RBZ6"/>